<comment type="cofactor">
    <cofactor evidence="1">
        <name>adenosylcob(III)alamin</name>
        <dbReference type="ChEBI" id="CHEBI:18408"/>
    </cofactor>
</comment>
<evidence type="ECO:0000256" key="2">
    <source>
        <dbReference type="ARBA" id="ARBA00008465"/>
    </source>
</evidence>
<dbReference type="PANTHER" id="PTHR48101">
    <property type="entry name" value="METHYLMALONYL-COA MUTASE, MITOCHONDRIAL-RELATED"/>
    <property type="match status" value="1"/>
</dbReference>
<dbReference type="Proteomes" id="UP000024547">
    <property type="component" value="Unassembled WGS sequence"/>
</dbReference>
<dbReference type="GO" id="GO:0016866">
    <property type="term" value="F:intramolecular transferase activity"/>
    <property type="evidence" value="ECO:0007669"/>
    <property type="project" value="InterPro"/>
</dbReference>
<evidence type="ECO:0000313" key="8">
    <source>
        <dbReference type="Proteomes" id="UP000024547"/>
    </source>
</evidence>
<dbReference type="Gene3D" id="3.40.50.280">
    <property type="entry name" value="Cobalamin-binding domain"/>
    <property type="match status" value="1"/>
</dbReference>
<reference evidence="7 8" key="1">
    <citation type="journal article" date="2014" name="Antonie Van Leeuwenhoek">
        <title>Hyphomonas beringensis sp. nov. and Hyphomonas chukchiensis sp. nov., isolated from surface seawater of the Bering Sea and Chukchi Sea.</title>
        <authorList>
            <person name="Li C."/>
            <person name="Lai Q."/>
            <person name="Li G."/>
            <person name="Dong C."/>
            <person name="Wang J."/>
            <person name="Liao Y."/>
            <person name="Shao Z."/>
        </authorList>
    </citation>
    <scope>NUCLEOTIDE SEQUENCE [LARGE SCALE GENOMIC DNA]</scope>
    <source>
        <strain evidence="7 8">22II1-22F38</strain>
    </source>
</reference>
<dbReference type="Gene3D" id="3.20.20.240">
    <property type="entry name" value="Methylmalonyl-CoA mutase"/>
    <property type="match status" value="1"/>
</dbReference>
<organism evidence="7 8">
    <name type="scientific">Hyphomonas atlantica</name>
    <dbReference type="NCBI Taxonomy" id="1280948"/>
    <lineage>
        <taxon>Bacteria</taxon>
        <taxon>Pseudomonadati</taxon>
        <taxon>Pseudomonadota</taxon>
        <taxon>Alphaproteobacteria</taxon>
        <taxon>Hyphomonadales</taxon>
        <taxon>Hyphomonadaceae</taxon>
        <taxon>Hyphomonas</taxon>
    </lineage>
</organism>
<keyword evidence="4" id="KW-0413">Isomerase</keyword>
<evidence type="ECO:0000259" key="6">
    <source>
        <dbReference type="Pfam" id="PF01642"/>
    </source>
</evidence>
<evidence type="ECO:0000256" key="1">
    <source>
        <dbReference type="ARBA" id="ARBA00001922"/>
    </source>
</evidence>
<keyword evidence="3" id="KW-0846">Cobalamin</keyword>
<dbReference type="SUPFAM" id="SSF52242">
    <property type="entry name" value="Cobalamin (vitamin B12)-binding domain"/>
    <property type="match status" value="1"/>
</dbReference>
<dbReference type="PATRIC" id="fig|1280948.3.peg.1229"/>
<sequence length="640" mass="67785">MADDLLPLSSGFPDATEAEWLASVDKVLKGRGIDSITRKTVDGLEIHPLYRESDFPAATDPLGTPGVAPYLRGPTAAPDRFAPWDIRQAFAHPSPVTTNEEILRDLERGVMSVELKLDCTGANGVQITTLEDFRTALNGLRADIAPIALDHGAGSGVTAATLLGLWGQEQDTPASQKFDFNMDPLGCLARTGKLSGGLNGAFARLSAAANSLGDAYPEAGLIRIDARMVHEAGGSDAQELATLIASAVDTLRRLDNRADISALVPRMSFAIALDSNYGLGVAKLRAARRLWARILDAMELQPVPMRLQAVSSGRILSRYDAWTNMLRTTAAAFAGAVGGADILTIRPFNEALGIPEGLGRRIARNTQLIAMEESQLGRVADPTGGAWFTETFADDLAEAAWKEFQTLEAEGGYADSLIAGSFQKRIAEKREARAKDIAKRKVPITGVSEFPLLDEIAAPVADAPSVTPKDGISNEGFARFVTADLPADEADATAEALPRIRLAEDYEALRDAASAAPKRPSIFLATLGPLAEHNARADFARNLFAAGGLEATQPPVPPQSPSEAAAAFKASSSKIACICGADARYKDEAVETAKALKAAGALHVWLAGKFEGDSIDSNIFMGCDVLHTLKLAHANLGVAQ</sequence>
<dbReference type="eggNOG" id="COG1884">
    <property type="taxonomic scope" value="Bacteria"/>
</dbReference>
<protein>
    <recommendedName>
        <fullName evidence="6">Methylmalonyl-CoA mutase alpha/beta chain catalytic domain-containing protein</fullName>
    </recommendedName>
</protein>
<dbReference type="Pfam" id="PF01642">
    <property type="entry name" value="MM_CoA_mutase"/>
    <property type="match status" value="1"/>
</dbReference>
<dbReference type="GO" id="GO:0031419">
    <property type="term" value="F:cobalamin binding"/>
    <property type="evidence" value="ECO:0007669"/>
    <property type="project" value="UniProtKB-KW"/>
</dbReference>
<feature type="domain" description="Methylmalonyl-CoA mutase alpha/beta chain catalytic" evidence="6">
    <location>
        <begin position="39"/>
        <end position="453"/>
    </location>
</feature>
<dbReference type="InterPro" id="IPR006099">
    <property type="entry name" value="MeMalonylCoA_mutase_a/b_cat"/>
</dbReference>
<comment type="similarity">
    <text evidence="2">Belongs to the methylmalonyl-CoA mutase family.</text>
</comment>
<dbReference type="STRING" id="1280948.HY36_14980"/>
<dbReference type="InterPro" id="IPR036724">
    <property type="entry name" value="Cobalamin-bd_sf"/>
</dbReference>
<evidence type="ECO:0000256" key="3">
    <source>
        <dbReference type="ARBA" id="ARBA00022628"/>
    </source>
</evidence>
<dbReference type="SUPFAM" id="SSF51703">
    <property type="entry name" value="Cobalamin (vitamin B12)-dependent enzymes"/>
    <property type="match status" value="1"/>
</dbReference>
<keyword evidence="5" id="KW-0170">Cobalt</keyword>
<evidence type="ECO:0000313" key="7">
    <source>
        <dbReference type="EMBL" id="KCZ63034.1"/>
    </source>
</evidence>
<evidence type="ECO:0000256" key="5">
    <source>
        <dbReference type="ARBA" id="ARBA00023285"/>
    </source>
</evidence>
<gene>
    <name evidence="7" type="ORF">HY36_14980</name>
</gene>
<dbReference type="AlphaFoldDB" id="A0A059E527"/>
<dbReference type="OrthoDB" id="9762378at2"/>
<dbReference type="GO" id="GO:0046872">
    <property type="term" value="F:metal ion binding"/>
    <property type="evidence" value="ECO:0007669"/>
    <property type="project" value="InterPro"/>
</dbReference>
<dbReference type="GeneID" id="92500279"/>
<keyword evidence="8" id="KW-1185">Reference proteome</keyword>
<comment type="caution">
    <text evidence="7">The sequence shown here is derived from an EMBL/GenBank/DDBJ whole genome shotgun (WGS) entry which is preliminary data.</text>
</comment>
<name>A0A059E527_9PROT</name>
<dbReference type="RefSeq" id="WP_035549867.1">
    <property type="nucleotide sequence ID" value="NZ_AWFH01000007.1"/>
</dbReference>
<accession>A0A059E527</accession>
<dbReference type="PANTHER" id="PTHR48101:SF4">
    <property type="entry name" value="METHYLMALONYL-COA MUTASE, MITOCHONDRIAL"/>
    <property type="match status" value="1"/>
</dbReference>
<dbReference type="EMBL" id="AWFH01000007">
    <property type="protein sequence ID" value="KCZ63034.1"/>
    <property type="molecule type" value="Genomic_DNA"/>
</dbReference>
<evidence type="ECO:0000256" key="4">
    <source>
        <dbReference type="ARBA" id="ARBA00023235"/>
    </source>
</evidence>
<proteinExistence type="inferred from homology"/>
<dbReference type="InterPro" id="IPR016176">
    <property type="entry name" value="Cbl-dep_enz_cat"/>
</dbReference>